<comment type="caution">
    <text evidence="7">The sequence shown here is derived from an EMBL/GenBank/DDBJ whole genome shotgun (WGS) entry which is preliminary data.</text>
</comment>
<dbReference type="PRINTS" id="PR00080">
    <property type="entry name" value="SDRFAMILY"/>
</dbReference>
<accession>A0A0B4GRP5</accession>
<dbReference type="EMBL" id="AZNH01000032">
    <property type="protein sequence ID" value="KID85313.1"/>
    <property type="molecule type" value="Genomic_DNA"/>
</dbReference>
<evidence type="ECO:0000256" key="5">
    <source>
        <dbReference type="ARBA" id="ARBA00046017"/>
    </source>
</evidence>
<dbReference type="PANTHER" id="PTHR42760">
    <property type="entry name" value="SHORT-CHAIN DEHYDROGENASES/REDUCTASES FAMILY MEMBER"/>
    <property type="match status" value="1"/>
</dbReference>
<dbReference type="InterPro" id="IPR020904">
    <property type="entry name" value="Sc_DH/Rdtase_CS"/>
</dbReference>
<dbReference type="OrthoDB" id="294295at2759"/>
<keyword evidence="3" id="KW-0521">NADP</keyword>
<gene>
    <name evidence="7" type="ORF">MGU_07551</name>
</gene>
<dbReference type="Proteomes" id="UP000031192">
    <property type="component" value="Unassembled WGS sequence"/>
</dbReference>
<dbReference type="AlphaFoldDB" id="A0A0B4GRP5"/>
<evidence type="ECO:0000256" key="3">
    <source>
        <dbReference type="ARBA" id="ARBA00022857"/>
    </source>
</evidence>
<evidence type="ECO:0000256" key="6">
    <source>
        <dbReference type="RuleBase" id="RU000363"/>
    </source>
</evidence>
<organism evidence="7 8">
    <name type="scientific">Metarhizium guizhouense (strain ARSEF 977)</name>
    <dbReference type="NCBI Taxonomy" id="1276136"/>
    <lineage>
        <taxon>Eukaryota</taxon>
        <taxon>Fungi</taxon>
        <taxon>Dikarya</taxon>
        <taxon>Ascomycota</taxon>
        <taxon>Pezizomycotina</taxon>
        <taxon>Sordariomycetes</taxon>
        <taxon>Hypocreomycetidae</taxon>
        <taxon>Hypocreales</taxon>
        <taxon>Clavicipitaceae</taxon>
        <taxon>Metarhizium</taxon>
    </lineage>
</organism>
<protein>
    <recommendedName>
        <fullName evidence="2">Hydroxynaphthalene reductase-like protein Arp2</fullName>
    </recommendedName>
</protein>
<dbReference type="InterPro" id="IPR002347">
    <property type="entry name" value="SDR_fam"/>
</dbReference>
<evidence type="ECO:0000256" key="2">
    <source>
        <dbReference type="ARBA" id="ARBA00015194"/>
    </source>
</evidence>
<keyword evidence="4" id="KW-0560">Oxidoreductase</keyword>
<sequence>MAGLFDLTDKTVVVTGATRGIGQSMTIGLAELGADVISLQRDLSNTETQNKVLALGRKFTAIHCDVSNNTKVLQAMREALALTRVDILLNAAGLQRRSPAQDLSYEAYEEVIDANLSAIFTTCQEAGRYWLDKGQQGVIINVASVVAVQGGVNMAAYAASKGGVLQLTRALSNEWAGRGIRVNCVSPGYVNVVTSNRVACLFAKSEIATDINKDVRTEPEYREHYDFLTKRIPMGRWGVADDFKGVAVFMASKASSYMSGENLVIDGGWLAR</sequence>
<dbReference type="GO" id="GO:0016616">
    <property type="term" value="F:oxidoreductase activity, acting on the CH-OH group of donors, NAD or NADP as acceptor"/>
    <property type="evidence" value="ECO:0007669"/>
    <property type="project" value="TreeGrafter"/>
</dbReference>
<comment type="similarity">
    <text evidence="1 6">Belongs to the short-chain dehydrogenases/reductases (SDR) family.</text>
</comment>
<dbReference type="FunFam" id="3.40.50.720:FF:000084">
    <property type="entry name" value="Short-chain dehydrogenase reductase"/>
    <property type="match status" value="1"/>
</dbReference>
<evidence type="ECO:0000313" key="8">
    <source>
        <dbReference type="Proteomes" id="UP000031192"/>
    </source>
</evidence>
<dbReference type="PRINTS" id="PR00081">
    <property type="entry name" value="GDHRDH"/>
</dbReference>
<dbReference type="PROSITE" id="PS00061">
    <property type="entry name" value="ADH_SHORT"/>
    <property type="match status" value="1"/>
</dbReference>
<reference evidence="7 8" key="1">
    <citation type="journal article" date="2014" name="Proc. Natl. Acad. Sci. U.S.A.">
        <title>Trajectory and genomic determinants of fungal-pathogen speciation and host adaptation.</title>
        <authorList>
            <person name="Hu X."/>
            <person name="Xiao G."/>
            <person name="Zheng P."/>
            <person name="Shang Y."/>
            <person name="Su Y."/>
            <person name="Zhang X."/>
            <person name="Liu X."/>
            <person name="Zhan S."/>
            <person name="St Leger R.J."/>
            <person name="Wang C."/>
        </authorList>
    </citation>
    <scope>NUCLEOTIDE SEQUENCE [LARGE SCALE GENOMIC DNA]</scope>
    <source>
        <strain evidence="7 8">ARSEF 977</strain>
    </source>
</reference>
<dbReference type="SUPFAM" id="SSF51735">
    <property type="entry name" value="NAD(P)-binding Rossmann-fold domains"/>
    <property type="match status" value="1"/>
</dbReference>
<dbReference type="HOGENOM" id="CLU_010194_1_1_1"/>
<evidence type="ECO:0000313" key="7">
    <source>
        <dbReference type="EMBL" id="KID85313.1"/>
    </source>
</evidence>
<evidence type="ECO:0000256" key="1">
    <source>
        <dbReference type="ARBA" id="ARBA00006484"/>
    </source>
</evidence>
<dbReference type="Pfam" id="PF00106">
    <property type="entry name" value="adh_short"/>
    <property type="match status" value="1"/>
</dbReference>
<dbReference type="InterPro" id="IPR036291">
    <property type="entry name" value="NAD(P)-bd_dom_sf"/>
</dbReference>
<dbReference type="Gene3D" id="3.40.50.720">
    <property type="entry name" value="NAD(P)-binding Rossmann-like Domain"/>
    <property type="match status" value="1"/>
</dbReference>
<comment type="function">
    <text evidence="5">Hydroxynaphthalene reductase-like protein; part of the Pks2 gene cluster that mediates the formation of infectious structures (appressoria), enabling these fungi to kill insects faster. The product of the Pks2 gene cluster is different from the one of Pks1 and has still not been identified.</text>
</comment>
<proteinExistence type="inferred from homology"/>
<evidence type="ECO:0000256" key="4">
    <source>
        <dbReference type="ARBA" id="ARBA00023002"/>
    </source>
</evidence>
<keyword evidence="8" id="KW-1185">Reference proteome</keyword>
<name>A0A0B4GRP5_METGA</name>
<dbReference type="PANTHER" id="PTHR42760:SF5">
    <property type="entry name" value="2-DEHYDRO-3-DEOXY-D-GLUCONATE 5-DEHYDROGENASE"/>
    <property type="match status" value="1"/>
</dbReference>